<dbReference type="EMBL" id="CP038636">
    <property type="protein sequence ID" value="QBY55358.1"/>
    <property type="molecule type" value="Genomic_DNA"/>
</dbReference>
<proteinExistence type="predicted"/>
<keyword evidence="1" id="KW-0472">Membrane</keyword>
<dbReference type="KEGG" id="cox:E0W60_30285"/>
<reference evidence="2 3" key="1">
    <citation type="submission" date="2019-03" db="EMBL/GenBank/DDBJ databases">
        <title>Efficiently degradation of phenoxyalkanoic acid herbicides by Cupriavidus oxalaticus strain X32.</title>
        <authorList>
            <person name="Sheng X."/>
        </authorList>
    </citation>
    <scope>NUCLEOTIDE SEQUENCE [LARGE SCALE GENOMIC DNA]</scope>
    <source>
        <strain evidence="2 3">X32</strain>
        <plasmid evidence="2 3">unnamed1</plasmid>
    </source>
</reference>
<accession>A0A4P7LI84</accession>
<dbReference type="Proteomes" id="UP000295294">
    <property type="component" value="Plasmid unnamed1"/>
</dbReference>
<feature type="transmembrane region" description="Helical" evidence="1">
    <location>
        <begin position="38"/>
        <end position="62"/>
    </location>
</feature>
<geneLocation type="plasmid" evidence="2">
    <name>unnamed1</name>
</geneLocation>
<evidence type="ECO:0000313" key="2">
    <source>
        <dbReference type="EMBL" id="QBY55358.1"/>
    </source>
</evidence>
<name>A0A4P7LI84_9BURK</name>
<protein>
    <submittedName>
        <fullName evidence="2">Uncharacterized protein</fullName>
    </submittedName>
</protein>
<gene>
    <name evidence="2" type="ORF">E0W60_30285</name>
</gene>
<evidence type="ECO:0000256" key="1">
    <source>
        <dbReference type="SAM" id="Phobius"/>
    </source>
</evidence>
<keyword evidence="1" id="KW-1133">Transmembrane helix</keyword>
<sequence length="64" mass="7088">MQLFSKVLHRNDTERRSLSQAAQGQQWKIAYDLDGQSILGALFFGILCAMPTALGGLLLVLIRL</sequence>
<organism evidence="2 3">
    <name type="scientific">Cupriavidus oxalaticus</name>
    <dbReference type="NCBI Taxonomy" id="96344"/>
    <lineage>
        <taxon>Bacteria</taxon>
        <taxon>Pseudomonadati</taxon>
        <taxon>Pseudomonadota</taxon>
        <taxon>Betaproteobacteria</taxon>
        <taxon>Burkholderiales</taxon>
        <taxon>Burkholderiaceae</taxon>
        <taxon>Cupriavidus</taxon>
    </lineage>
</organism>
<dbReference type="RefSeq" id="WP_135706605.1">
    <property type="nucleotide sequence ID" value="NZ_CP038636.1"/>
</dbReference>
<evidence type="ECO:0000313" key="3">
    <source>
        <dbReference type="Proteomes" id="UP000295294"/>
    </source>
</evidence>
<keyword evidence="2" id="KW-0614">Plasmid</keyword>
<dbReference type="AlphaFoldDB" id="A0A4P7LI84"/>
<keyword evidence="1" id="KW-0812">Transmembrane</keyword>